<reference evidence="3 4" key="1">
    <citation type="journal article" date="2021" name="BMC Genomics">
        <title>Datura genome reveals duplications of psychoactive alkaloid biosynthetic genes and high mutation rate following tissue culture.</title>
        <authorList>
            <person name="Rajewski A."/>
            <person name="Carter-House D."/>
            <person name="Stajich J."/>
            <person name="Litt A."/>
        </authorList>
    </citation>
    <scope>NUCLEOTIDE SEQUENCE [LARGE SCALE GENOMIC DNA]</scope>
    <source>
        <strain evidence="3">AR-01</strain>
    </source>
</reference>
<dbReference type="Pfam" id="PF00396">
    <property type="entry name" value="Granulin"/>
    <property type="match status" value="1"/>
</dbReference>
<sequence>MLLRLRFLWHVLIVHGCCPIENGVCCCEGSNLCCPLDFPFCDVLEGLCHKDYGDKVGVAARNRRMANFKLPWSGGAKGIEEMDQTLQMKRNQFSADALKVLN</sequence>
<protein>
    <recommendedName>
        <fullName evidence="2">Granulins domain-containing protein</fullName>
    </recommendedName>
</protein>
<keyword evidence="4" id="KW-1185">Reference proteome</keyword>
<feature type="signal peptide" evidence="1">
    <location>
        <begin position="1"/>
        <end position="19"/>
    </location>
</feature>
<name>A0ABS8RH91_DATST</name>
<gene>
    <name evidence="3" type="ORF">HAX54_045257</name>
</gene>
<feature type="chain" id="PRO_5045367502" description="Granulins domain-containing protein" evidence="1">
    <location>
        <begin position="20"/>
        <end position="102"/>
    </location>
</feature>
<evidence type="ECO:0000256" key="1">
    <source>
        <dbReference type="SAM" id="SignalP"/>
    </source>
</evidence>
<keyword evidence="1" id="KW-0732">Signal</keyword>
<proteinExistence type="predicted"/>
<organism evidence="3 4">
    <name type="scientific">Datura stramonium</name>
    <name type="common">Jimsonweed</name>
    <name type="synonym">Common thornapple</name>
    <dbReference type="NCBI Taxonomy" id="4076"/>
    <lineage>
        <taxon>Eukaryota</taxon>
        <taxon>Viridiplantae</taxon>
        <taxon>Streptophyta</taxon>
        <taxon>Embryophyta</taxon>
        <taxon>Tracheophyta</taxon>
        <taxon>Spermatophyta</taxon>
        <taxon>Magnoliopsida</taxon>
        <taxon>eudicotyledons</taxon>
        <taxon>Gunneridae</taxon>
        <taxon>Pentapetalae</taxon>
        <taxon>asterids</taxon>
        <taxon>lamiids</taxon>
        <taxon>Solanales</taxon>
        <taxon>Solanaceae</taxon>
        <taxon>Solanoideae</taxon>
        <taxon>Datureae</taxon>
        <taxon>Datura</taxon>
    </lineage>
</organism>
<evidence type="ECO:0000259" key="2">
    <source>
        <dbReference type="Pfam" id="PF00396"/>
    </source>
</evidence>
<evidence type="ECO:0000313" key="3">
    <source>
        <dbReference type="EMBL" id="MCD7446200.1"/>
    </source>
</evidence>
<evidence type="ECO:0000313" key="4">
    <source>
        <dbReference type="Proteomes" id="UP000823775"/>
    </source>
</evidence>
<dbReference type="InterPro" id="IPR000118">
    <property type="entry name" value="Granulin"/>
</dbReference>
<dbReference type="Proteomes" id="UP000823775">
    <property type="component" value="Unassembled WGS sequence"/>
</dbReference>
<accession>A0ABS8RH91</accession>
<comment type="caution">
    <text evidence="3">The sequence shown here is derived from an EMBL/GenBank/DDBJ whole genome shotgun (WGS) entry which is preliminary data.</text>
</comment>
<feature type="domain" description="Granulins" evidence="2">
    <location>
        <begin position="15"/>
        <end position="48"/>
    </location>
</feature>
<dbReference type="EMBL" id="JACEIK010000007">
    <property type="protein sequence ID" value="MCD7446200.1"/>
    <property type="molecule type" value="Genomic_DNA"/>
</dbReference>